<sequence length="471" mass="52795">MKADINGRVNDPLLKHDMLSYLRDKLSAATLRARYERLANERLLTLLDEGQSQPIDDDRGWHAINATGSATSIERRQIRDEARRLVRENPHAKNILRLLEIYVAGPQLRLMPEAMTGIDIDAEVIRAADRHWQSFLAANCRHFSYREFTRRVWRDGECFLRLYAGSGLESDFGPTVRFVDPETIGDVPGHPPCGGIITSPDDIESPIAYLRIDATSGELLEEIAADEILHSQIGVDSNEQRGVSLFAPLIDPLDRHDKWLDTELTARPLQSSIVLWRKVHGSPGQVRDVAESVSESATGGSRRERVKPGTILTTSRDTTLEFLQPKTNFGDAVPLGRSLLLSIAAGAGLPEFMLTSDASNANFSSTMVAEGPAVKLFEAEQQFFAGEFNRLWRWVLLEAERRGELPDGTSTQLRPKWSFPQLVNRDRAKDRDIDTRMAEAGILSRAEVARRDGVDPETMREEMSREVTSEE</sequence>
<dbReference type="EMBL" id="CP036268">
    <property type="protein sequence ID" value="QDT36111.1"/>
    <property type="molecule type" value="Genomic_DNA"/>
</dbReference>
<name>A0A517QWU6_9PLAN</name>
<organism evidence="2 3">
    <name type="scientific">Stratiformator vulcanicus</name>
    <dbReference type="NCBI Taxonomy" id="2527980"/>
    <lineage>
        <taxon>Bacteria</taxon>
        <taxon>Pseudomonadati</taxon>
        <taxon>Planctomycetota</taxon>
        <taxon>Planctomycetia</taxon>
        <taxon>Planctomycetales</taxon>
        <taxon>Planctomycetaceae</taxon>
        <taxon>Stratiformator</taxon>
    </lineage>
</organism>
<feature type="region of interest" description="Disordered" evidence="1">
    <location>
        <begin position="448"/>
        <end position="471"/>
    </location>
</feature>
<protein>
    <submittedName>
        <fullName evidence="2">Phage portal protein, lambda family</fullName>
    </submittedName>
</protein>
<dbReference type="Proteomes" id="UP000317318">
    <property type="component" value="Chromosome"/>
</dbReference>
<dbReference type="KEGG" id="svp:Pan189_04660"/>
<dbReference type="GO" id="GO:0005198">
    <property type="term" value="F:structural molecule activity"/>
    <property type="evidence" value="ECO:0007669"/>
    <property type="project" value="InterPro"/>
</dbReference>
<gene>
    <name evidence="2" type="ORF">Pan189_04660</name>
</gene>
<dbReference type="GO" id="GO:0019068">
    <property type="term" value="P:virion assembly"/>
    <property type="evidence" value="ECO:0007669"/>
    <property type="project" value="InterPro"/>
</dbReference>
<reference evidence="2 3" key="1">
    <citation type="submission" date="2019-02" db="EMBL/GenBank/DDBJ databases">
        <title>Deep-cultivation of Planctomycetes and their phenomic and genomic characterization uncovers novel biology.</title>
        <authorList>
            <person name="Wiegand S."/>
            <person name="Jogler M."/>
            <person name="Boedeker C."/>
            <person name="Pinto D."/>
            <person name="Vollmers J."/>
            <person name="Rivas-Marin E."/>
            <person name="Kohn T."/>
            <person name="Peeters S.H."/>
            <person name="Heuer A."/>
            <person name="Rast P."/>
            <person name="Oberbeckmann S."/>
            <person name="Bunk B."/>
            <person name="Jeske O."/>
            <person name="Meyerdierks A."/>
            <person name="Storesund J.E."/>
            <person name="Kallscheuer N."/>
            <person name="Luecker S."/>
            <person name="Lage O.M."/>
            <person name="Pohl T."/>
            <person name="Merkel B.J."/>
            <person name="Hornburger P."/>
            <person name="Mueller R.-W."/>
            <person name="Bruemmer F."/>
            <person name="Labrenz M."/>
            <person name="Spormann A.M."/>
            <person name="Op den Camp H."/>
            <person name="Overmann J."/>
            <person name="Amann R."/>
            <person name="Jetten M.S.M."/>
            <person name="Mascher T."/>
            <person name="Medema M.H."/>
            <person name="Devos D.P."/>
            <person name="Kaster A.-K."/>
            <person name="Ovreas L."/>
            <person name="Rohde M."/>
            <person name="Galperin M.Y."/>
            <person name="Jogler C."/>
        </authorList>
    </citation>
    <scope>NUCLEOTIDE SEQUENCE [LARGE SCALE GENOMIC DNA]</scope>
    <source>
        <strain evidence="2 3">Pan189</strain>
    </source>
</reference>
<dbReference type="AlphaFoldDB" id="A0A517QWU6"/>
<proteinExistence type="predicted"/>
<feature type="region of interest" description="Disordered" evidence="1">
    <location>
        <begin position="287"/>
        <end position="306"/>
    </location>
</feature>
<dbReference type="Pfam" id="PF05136">
    <property type="entry name" value="Phage_portal_2"/>
    <property type="match status" value="1"/>
</dbReference>
<evidence type="ECO:0000313" key="2">
    <source>
        <dbReference type="EMBL" id="QDT36111.1"/>
    </source>
</evidence>
<dbReference type="InterPro" id="IPR006429">
    <property type="entry name" value="Phage_lambda_portal"/>
</dbReference>
<evidence type="ECO:0000313" key="3">
    <source>
        <dbReference type="Proteomes" id="UP000317318"/>
    </source>
</evidence>
<accession>A0A517QWU6</accession>
<evidence type="ECO:0000256" key="1">
    <source>
        <dbReference type="SAM" id="MobiDB-lite"/>
    </source>
</evidence>
<keyword evidence="3" id="KW-1185">Reference proteome</keyword>